<evidence type="ECO:0000256" key="1">
    <source>
        <dbReference type="ARBA" id="ARBA00008645"/>
    </source>
</evidence>
<dbReference type="NCBIfam" id="TIGR00976">
    <property type="entry name" value="CocE_NonD"/>
    <property type="match status" value="1"/>
</dbReference>
<organism evidence="5 6">
    <name type="scientific">Williamsia serinedens</name>
    <dbReference type="NCBI Taxonomy" id="391736"/>
    <lineage>
        <taxon>Bacteria</taxon>
        <taxon>Bacillati</taxon>
        <taxon>Actinomycetota</taxon>
        <taxon>Actinomycetes</taxon>
        <taxon>Mycobacteriales</taxon>
        <taxon>Nocardiaceae</taxon>
        <taxon>Williamsia</taxon>
    </lineage>
</organism>
<dbReference type="PANTHER" id="PTHR22946">
    <property type="entry name" value="DIENELACTONE HYDROLASE DOMAIN-CONTAINING PROTEIN-RELATED"/>
    <property type="match status" value="1"/>
</dbReference>
<evidence type="ECO:0000313" key="5">
    <source>
        <dbReference type="EMBL" id="MCP2160070.1"/>
    </source>
</evidence>
<sequence length="580" mass="60965">MALGLAAPASAAPVDTYSTELLHFSVRTGPDRATPCTIVGQLYRPAGLSPSRRAPAVLTTNGFGGSYTTQAPIARYLATQGYVVLAYSGLGFGGSACPITLDDPDVDGVAASQLIDYLGGRTGIAYTDAALRRPAPALDVVTHDDVDHSGRRRADDPRVGMVGGSYGGGIQFATAAVDPRLDTIVPQITWNDLSYSLAPNATSTFSGVSTRVSGSAKIVYAAGLFVDGVTNPGRAGYLSDPARITPCPNFTVTQCTTFAEGATVGQFSPAGVAHLRHASVSSYIDRIHIPVLLEQGQRDTLFDLNEAVATYQALRARGVPTSMIWQQWGHSGGPAPGEYDRAHPDRTTQYEVGRTLDWLDHHLKGLDVDTGPQFAYFRNWVPYTGIATPAYASDSYPVGTTSSFRLSAGQGLLDGAIVAAGAPARPGGATIRTPLLGGRTQTGPYDDAPDSGKPVRQDPGTYARWDTAPRTTPLDVVGIPTMRLRLRALGQPLVFAKIYDVAPDGSADLINGLVSPIRVADPTEPVTVTLSGLVHRFAVGHRLRVEIAGGDQSFRTGLQGQPVTILSGPDTSLTLPVTSG</sequence>
<dbReference type="EMBL" id="JAMTCG010000002">
    <property type="protein sequence ID" value="MCP2160070.1"/>
    <property type="molecule type" value="Genomic_DNA"/>
</dbReference>
<name>A0ABT1GYK0_9NOCA</name>
<keyword evidence="6" id="KW-1185">Reference proteome</keyword>
<feature type="domain" description="Xaa-Pro dipeptidyl-peptidase C-terminal" evidence="4">
    <location>
        <begin position="356"/>
        <end position="576"/>
    </location>
</feature>
<dbReference type="InterPro" id="IPR029058">
    <property type="entry name" value="AB_hydrolase_fold"/>
</dbReference>
<feature type="region of interest" description="Disordered" evidence="3">
    <location>
        <begin position="429"/>
        <end position="455"/>
    </location>
</feature>
<dbReference type="SUPFAM" id="SSF53474">
    <property type="entry name" value="alpha/beta-Hydrolases"/>
    <property type="match status" value="1"/>
</dbReference>
<dbReference type="InterPro" id="IPR005674">
    <property type="entry name" value="CocE/Ser_esterase"/>
</dbReference>
<dbReference type="Pfam" id="PF08530">
    <property type="entry name" value="PepX_C"/>
    <property type="match status" value="1"/>
</dbReference>
<dbReference type="InterPro" id="IPR013736">
    <property type="entry name" value="Xaa-Pro_dipept_C"/>
</dbReference>
<protein>
    <submittedName>
        <fullName evidence="5">ABC-2 type transport system ATP-binding protein</fullName>
    </submittedName>
</protein>
<evidence type="ECO:0000313" key="6">
    <source>
        <dbReference type="Proteomes" id="UP001205740"/>
    </source>
</evidence>
<dbReference type="InterPro" id="IPR008979">
    <property type="entry name" value="Galactose-bd-like_sf"/>
</dbReference>
<dbReference type="GO" id="GO:0005524">
    <property type="term" value="F:ATP binding"/>
    <property type="evidence" value="ECO:0007669"/>
    <property type="project" value="UniProtKB-KW"/>
</dbReference>
<keyword evidence="5" id="KW-0067">ATP-binding</keyword>
<comment type="caution">
    <text evidence="5">The sequence shown here is derived from an EMBL/GenBank/DDBJ whole genome shotgun (WGS) entry which is preliminary data.</text>
</comment>
<dbReference type="SMART" id="SM00939">
    <property type="entry name" value="PepX_C"/>
    <property type="match status" value="1"/>
</dbReference>
<keyword evidence="2" id="KW-0378">Hydrolase</keyword>
<dbReference type="InterPro" id="IPR050261">
    <property type="entry name" value="FrsA_esterase"/>
</dbReference>
<gene>
    <name evidence="5" type="ORF">LX12_001249</name>
</gene>
<dbReference type="Gene3D" id="3.40.50.1820">
    <property type="entry name" value="alpha/beta hydrolase"/>
    <property type="match status" value="2"/>
</dbReference>
<reference evidence="5 6" key="1">
    <citation type="submission" date="2022-06" db="EMBL/GenBank/DDBJ databases">
        <title>Genomic Encyclopedia of Archaeal and Bacterial Type Strains, Phase II (KMG-II): from individual species to whole genera.</title>
        <authorList>
            <person name="Goeker M."/>
        </authorList>
    </citation>
    <scope>NUCLEOTIDE SEQUENCE [LARGE SCALE GENOMIC DNA]</scope>
    <source>
        <strain evidence="5 6">DSM 45037</strain>
    </source>
</reference>
<dbReference type="Gene3D" id="2.60.120.260">
    <property type="entry name" value="Galactose-binding domain-like"/>
    <property type="match status" value="1"/>
</dbReference>
<dbReference type="Pfam" id="PF02129">
    <property type="entry name" value="Peptidase_S15"/>
    <property type="match status" value="2"/>
</dbReference>
<accession>A0ABT1GYK0</accession>
<evidence type="ECO:0000256" key="3">
    <source>
        <dbReference type="SAM" id="MobiDB-lite"/>
    </source>
</evidence>
<comment type="similarity">
    <text evidence="1">Belongs to the AB hydrolase superfamily.</text>
</comment>
<dbReference type="SUPFAM" id="SSF49785">
    <property type="entry name" value="Galactose-binding domain-like"/>
    <property type="match status" value="1"/>
</dbReference>
<dbReference type="InterPro" id="IPR000383">
    <property type="entry name" value="Xaa-Pro-like_dom"/>
</dbReference>
<keyword evidence="5" id="KW-0547">Nucleotide-binding</keyword>
<dbReference type="Proteomes" id="UP001205740">
    <property type="component" value="Unassembled WGS sequence"/>
</dbReference>
<proteinExistence type="inferred from homology"/>
<evidence type="ECO:0000259" key="4">
    <source>
        <dbReference type="SMART" id="SM00939"/>
    </source>
</evidence>
<evidence type="ECO:0000256" key="2">
    <source>
        <dbReference type="ARBA" id="ARBA00022801"/>
    </source>
</evidence>